<dbReference type="EMBL" id="CAUOFW020004802">
    <property type="protein sequence ID" value="CAK9167323.1"/>
    <property type="molecule type" value="Genomic_DNA"/>
</dbReference>
<feature type="region of interest" description="Disordered" evidence="1">
    <location>
        <begin position="1"/>
        <end position="27"/>
    </location>
</feature>
<sequence length="155" mass="16870">MAHGSTQRRQTPYTDPIARRDHPPQQPPILSITNIVHHTDRCPTAKFSSPFSRFAFSHTHGRRQLSPGLEKVKNLLTKTGVPSITTSPYESLQRGNWVKLICGASFEDVVDIRNLSLVYSLAGVGCIDCAANASVVSAVNEGIEAAIGIVPVRRP</sequence>
<evidence type="ECO:0000313" key="3">
    <source>
        <dbReference type="Proteomes" id="UP001642360"/>
    </source>
</evidence>
<name>A0ABC8TJ24_9AQUA</name>
<dbReference type="Proteomes" id="UP001642360">
    <property type="component" value="Unassembled WGS sequence"/>
</dbReference>
<keyword evidence="3" id="KW-1185">Reference proteome</keyword>
<dbReference type="AlphaFoldDB" id="A0ABC8TJ24"/>
<comment type="caution">
    <text evidence="2">The sequence shown here is derived from an EMBL/GenBank/DDBJ whole genome shotgun (WGS) entry which is preliminary data.</text>
</comment>
<reference evidence="2 3" key="1">
    <citation type="submission" date="2024-02" db="EMBL/GenBank/DDBJ databases">
        <authorList>
            <person name="Vignale AGUSTIN F."/>
            <person name="Sosa J E."/>
            <person name="Modenutti C."/>
        </authorList>
    </citation>
    <scope>NUCLEOTIDE SEQUENCE [LARGE SCALE GENOMIC DNA]</scope>
</reference>
<protein>
    <submittedName>
        <fullName evidence="2">Uncharacterized protein</fullName>
    </submittedName>
</protein>
<gene>
    <name evidence="2" type="ORF">ILEXP_LOCUS36585</name>
</gene>
<organism evidence="2 3">
    <name type="scientific">Ilex paraguariensis</name>
    <name type="common">yerba mate</name>
    <dbReference type="NCBI Taxonomy" id="185542"/>
    <lineage>
        <taxon>Eukaryota</taxon>
        <taxon>Viridiplantae</taxon>
        <taxon>Streptophyta</taxon>
        <taxon>Embryophyta</taxon>
        <taxon>Tracheophyta</taxon>
        <taxon>Spermatophyta</taxon>
        <taxon>Magnoliopsida</taxon>
        <taxon>eudicotyledons</taxon>
        <taxon>Gunneridae</taxon>
        <taxon>Pentapetalae</taxon>
        <taxon>asterids</taxon>
        <taxon>campanulids</taxon>
        <taxon>Aquifoliales</taxon>
        <taxon>Aquifoliaceae</taxon>
        <taxon>Ilex</taxon>
    </lineage>
</organism>
<evidence type="ECO:0000313" key="2">
    <source>
        <dbReference type="EMBL" id="CAK9167323.1"/>
    </source>
</evidence>
<accession>A0ABC8TJ24</accession>
<proteinExistence type="predicted"/>
<evidence type="ECO:0000256" key="1">
    <source>
        <dbReference type="SAM" id="MobiDB-lite"/>
    </source>
</evidence>
<feature type="compositionally biased region" description="Polar residues" evidence="1">
    <location>
        <begin position="1"/>
        <end position="13"/>
    </location>
</feature>